<name>A0AAD9VIX3_9HYME</name>
<reference evidence="1" key="1">
    <citation type="submission" date="2021-08" db="EMBL/GenBank/DDBJ databases">
        <authorList>
            <person name="Misof B."/>
            <person name="Oliver O."/>
            <person name="Podsiadlowski L."/>
            <person name="Donath A."/>
            <person name="Peters R."/>
            <person name="Mayer C."/>
            <person name="Rust J."/>
            <person name="Gunkel S."/>
            <person name="Lesny P."/>
            <person name="Martin S."/>
            <person name="Oeyen J.P."/>
            <person name="Petersen M."/>
            <person name="Panagiotis P."/>
            <person name="Wilbrandt J."/>
            <person name="Tanja T."/>
        </authorList>
    </citation>
    <scope>NUCLEOTIDE SEQUENCE</scope>
    <source>
        <strain evidence="1">GBR_01_08_01A</strain>
        <tissue evidence="1">Thorax + abdomen</tissue>
    </source>
</reference>
<dbReference type="Proteomes" id="UP001258017">
    <property type="component" value="Unassembled WGS sequence"/>
</dbReference>
<accession>A0AAD9VIX3</accession>
<keyword evidence="2" id="KW-1185">Reference proteome</keyword>
<comment type="caution">
    <text evidence="1">The sequence shown here is derived from an EMBL/GenBank/DDBJ whole genome shotgun (WGS) entry which is preliminary data.</text>
</comment>
<sequence length="109" mass="12162">MEVTPNSSTTSDDECHADSMHNAVAKRQLKDAFVYCDSLLQEADIIDIESSATISADAMAIGEELYQSTVKMLGEKVLVTDEDFIHFDEVEEEGLFREVEGDFSDNVDY</sequence>
<evidence type="ECO:0000313" key="1">
    <source>
        <dbReference type="EMBL" id="KAK2575342.1"/>
    </source>
</evidence>
<evidence type="ECO:0000313" key="2">
    <source>
        <dbReference type="Proteomes" id="UP001258017"/>
    </source>
</evidence>
<proteinExistence type="predicted"/>
<protein>
    <submittedName>
        <fullName evidence="1">Uncharacterized protein</fullName>
    </submittedName>
</protein>
<gene>
    <name evidence="1" type="ORF">KPH14_009737</name>
</gene>
<reference evidence="1" key="2">
    <citation type="journal article" date="2023" name="Commun. Biol.">
        <title>Intrasexual cuticular hydrocarbon dimorphism in a wasp sheds light on hydrocarbon biosynthesis genes in Hymenoptera.</title>
        <authorList>
            <person name="Moris V.C."/>
            <person name="Podsiadlowski L."/>
            <person name="Martin S."/>
            <person name="Oeyen J.P."/>
            <person name="Donath A."/>
            <person name="Petersen M."/>
            <person name="Wilbrandt J."/>
            <person name="Misof B."/>
            <person name="Liedtke D."/>
            <person name="Thamm M."/>
            <person name="Scheiner R."/>
            <person name="Schmitt T."/>
            <person name="Niehuis O."/>
        </authorList>
    </citation>
    <scope>NUCLEOTIDE SEQUENCE</scope>
    <source>
        <strain evidence="1">GBR_01_08_01A</strain>
    </source>
</reference>
<dbReference type="AlphaFoldDB" id="A0AAD9VIX3"/>
<organism evidence="1 2">
    <name type="scientific">Odynerus spinipes</name>
    <dbReference type="NCBI Taxonomy" id="1348599"/>
    <lineage>
        <taxon>Eukaryota</taxon>
        <taxon>Metazoa</taxon>
        <taxon>Ecdysozoa</taxon>
        <taxon>Arthropoda</taxon>
        <taxon>Hexapoda</taxon>
        <taxon>Insecta</taxon>
        <taxon>Pterygota</taxon>
        <taxon>Neoptera</taxon>
        <taxon>Endopterygota</taxon>
        <taxon>Hymenoptera</taxon>
        <taxon>Apocrita</taxon>
        <taxon>Aculeata</taxon>
        <taxon>Vespoidea</taxon>
        <taxon>Vespidae</taxon>
        <taxon>Eumeninae</taxon>
        <taxon>Odynerus</taxon>
    </lineage>
</organism>
<dbReference type="EMBL" id="JAIFRP010004440">
    <property type="protein sequence ID" value="KAK2575342.1"/>
    <property type="molecule type" value="Genomic_DNA"/>
</dbReference>